<evidence type="ECO:0000256" key="5">
    <source>
        <dbReference type="ARBA" id="ARBA00023237"/>
    </source>
</evidence>
<feature type="chain" id="PRO_5001590753" evidence="6">
    <location>
        <begin position="20"/>
        <end position="686"/>
    </location>
</feature>
<dbReference type="AlphaFoldDB" id="A0A060RA95"/>
<dbReference type="Gene3D" id="1.25.40.390">
    <property type="match status" value="1"/>
</dbReference>
<dbReference type="STRING" id="1433126.BN938_0613"/>
<dbReference type="Pfam" id="PF07980">
    <property type="entry name" value="SusD_RagB"/>
    <property type="match status" value="1"/>
</dbReference>
<keyword evidence="4" id="KW-0472">Membrane</keyword>
<evidence type="ECO:0000313" key="9">
    <source>
        <dbReference type="Proteomes" id="UP000027616"/>
    </source>
</evidence>
<evidence type="ECO:0000259" key="7">
    <source>
        <dbReference type="Pfam" id="PF07980"/>
    </source>
</evidence>
<keyword evidence="9" id="KW-1185">Reference proteome</keyword>
<dbReference type="Proteomes" id="UP000027616">
    <property type="component" value="Chromosome I"/>
</dbReference>
<dbReference type="PROSITE" id="PS51257">
    <property type="entry name" value="PROKAR_LIPOPROTEIN"/>
    <property type="match status" value="1"/>
</dbReference>
<dbReference type="SUPFAM" id="SSF48452">
    <property type="entry name" value="TPR-like"/>
    <property type="match status" value="1"/>
</dbReference>
<evidence type="ECO:0000313" key="8">
    <source>
        <dbReference type="EMBL" id="CDN30718.1"/>
    </source>
</evidence>
<dbReference type="PATRIC" id="fig|1433126.3.peg.610"/>
<dbReference type="OrthoDB" id="1031584at2"/>
<organism evidence="8 9">
    <name type="scientific">Mucinivorans hirudinis</name>
    <dbReference type="NCBI Taxonomy" id="1433126"/>
    <lineage>
        <taxon>Bacteria</taxon>
        <taxon>Pseudomonadati</taxon>
        <taxon>Bacteroidota</taxon>
        <taxon>Bacteroidia</taxon>
        <taxon>Bacteroidales</taxon>
        <taxon>Rikenellaceae</taxon>
        <taxon>Mucinivorans</taxon>
    </lineage>
</organism>
<gene>
    <name evidence="8" type="ORF">BN938_0613</name>
</gene>
<proteinExistence type="inferred from homology"/>
<dbReference type="HOGENOM" id="CLU_015553_0_1_10"/>
<evidence type="ECO:0000256" key="4">
    <source>
        <dbReference type="ARBA" id="ARBA00023136"/>
    </source>
</evidence>
<dbReference type="InterPro" id="IPR011990">
    <property type="entry name" value="TPR-like_helical_dom_sf"/>
</dbReference>
<comment type="similarity">
    <text evidence="2">Belongs to the SusD family.</text>
</comment>
<accession>A0A060RA95</accession>
<evidence type="ECO:0000256" key="2">
    <source>
        <dbReference type="ARBA" id="ARBA00006275"/>
    </source>
</evidence>
<dbReference type="GO" id="GO:0009279">
    <property type="term" value="C:cell outer membrane"/>
    <property type="evidence" value="ECO:0007669"/>
    <property type="project" value="UniProtKB-SubCell"/>
</dbReference>
<evidence type="ECO:0000256" key="3">
    <source>
        <dbReference type="ARBA" id="ARBA00022729"/>
    </source>
</evidence>
<keyword evidence="3 6" id="KW-0732">Signal</keyword>
<sequence>MKILVKKYLAALLCGVATMGVVSCNQYLDKEPYSISPDVFFATADQLYAYSIARYPLLDYSDYSYNLGAAAYADTGTDNQMTQNSLGSRWLPGEWRVGSAGGEWRWGDLYTCNYFLNSALPKFRANEITGNQMEASHAIGEMFFFRAYFYFGRLKALGDCPIVYDVLKDEKESLMLASHRRPRNKVARMILSDLDSAFLYMNNSPNGGKNRLTKDVAKLFRSRVALYEGTFEKNFAGTAFVPGGSGWPGKDAEGYNNQTEVDYFLTQAMENAKYVADQYALASNPENYEYWHNDGEGGNASDYFEMFGTINQGLHDAKYQEVMVYRAFSMTQSIAHFAGSYLTNGANTGYTQQFMDAFVMRNGLPIYAVGSGYKSDSTVVAAKINRDSRYQLFVKGQGEILNDGAKDTEPMRVPLFDMTEQRANTGYMVKKGISREPSQTLIGAWGTTGIILFRAVEAYLNYIEACIEKTGSVDGTANQYWSAVRKRANINPDFNVTVAATDMNKEAEWDLGAWTAGQKISALRYNIRRERRCEFIAEGRRMEDLIRWRAMDQLQNTKFMPLGFNFWQTTYTRYTPYSWQPEQETLYEVREPKAGTSGSVSAKDDPFARGKYLVPLRLNIDGNNLYLNGVSWHPAHYLYPINYSHFSDATPTPAQGESADITKSAIYQNPGWKVESNSIPASVGGF</sequence>
<dbReference type="InterPro" id="IPR012944">
    <property type="entry name" value="SusD_RagB_dom"/>
</dbReference>
<name>A0A060RA95_9BACT</name>
<evidence type="ECO:0000256" key="6">
    <source>
        <dbReference type="SAM" id="SignalP"/>
    </source>
</evidence>
<protein>
    <submittedName>
        <fullName evidence="8">SusD family outer membrane protein</fullName>
    </submittedName>
</protein>
<reference evidence="8 9" key="1">
    <citation type="journal article" date="2015" name="Genome Announc.">
        <title>Complete Genome Sequence of the Novel Leech Symbiont Mucinivorans hirudinis M3T.</title>
        <authorList>
            <person name="Nelson M.C."/>
            <person name="Bomar L."/>
            <person name="Graf J."/>
        </authorList>
    </citation>
    <scope>NUCLEOTIDE SEQUENCE [LARGE SCALE GENOMIC DNA]</scope>
    <source>
        <strain evidence="9">M3</strain>
    </source>
</reference>
<evidence type="ECO:0000256" key="1">
    <source>
        <dbReference type="ARBA" id="ARBA00004442"/>
    </source>
</evidence>
<keyword evidence="5" id="KW-0998">Cell outer membrane</keyword>
<feature type="signal peptide" evidence="6">
    <location>
        <begin position="1"/>
        <end position="19"/>
    </location>
</feature>
<feature type="domain" description="RagB/SusD" evidence="7">
    <location>
        <begin position="327"/>
        <end position="647"/>
    </location>
</feature>
<comment type="subcellular location">
    <subcellularLocation>
        <location evidence="1">Cell outer membrane</location>
    </subcellularLocation>
</comment>
<dbReference type="eggNOG" id="COG0457">
    <property type="taxonomic scope" value="Bacteria"/>
</dbReference>
<dbReference type="EMBL" id="HG934468">
    <property type="protein sequence ID" value="CDN30718.1"/>
    <property type="molecule type" value="Genomic_DNA"/>
</dbReference>
<dbReference type="KEGG" id="rbc:BN938_0613"/>